<keyword evidence="3" id="KW-1185">Reference proteome</keyword>
<proteinExistence type="predicted"/>
<feature type="region of interest" description="Disordered" evidence="1">
    <location>
        <begin position="37"/>
        <end position="57"/>
    </location>
</feature>
<gene>
    <name evidence="2" type="ORF">ACFO3R_28945</name>
</gene>
<dbReference type="EMBL" id="JBHSCF010000055">
    <property type="protein sequence ID" value="MFC4190372.1"/>
    <property type="molecule type" value="Genomic_DNA"/>
</dbReference>
<comment type="caution">
    <text evidence="2">The sequence shown here is derived from an EMBL/GenBank/DDBJ whole genome shotgun (WGS) entry which is preliminary data.</text>
</comment>
<dbReference type="Proteomes" id="UP001595871">
    <property type="component" value="Unassembled WGS sequence"/>
</dbReference>
<dbReference type="Pfam" id="PF19474">
    <property type="entry name" value="DUF6011"/>
    <property type="match status" value="1"/>
</dbReference>
<evidence type="ECO:0000256" key="1">
    <source>
        <dbReference type="SAM" id="MobiDB-lite"/>
    </source>
</evidence>
<accession>A0ABV8NAR8</accession>
<dbReference type="RefSeq" id="WP_307817526.1">
    <property type="nucleotide sequence ID" value="NZ_BAAAYA010000005.1"/>
</dbReference>
<evidence type="ECO:0000313" key="3">
    <source>
        <dbReference type="Proteomes" id="UP001595871"/>
    </source>
</evidence>
<protein>
    <submittedName>
        <fullName evidence="2">DUF6011 domain-containing protein</fullName>
    </submittedName>
</protein>
<name>A0ABV8NAR8_9ACTN</name>
<sequence>MTDTCGVCNRPLTDTESRAAGIGPTCARKFTGSHGAAGSHQLTFEEHTVPQPGTQPTRYRKRPVVIEAMQLAEPNTPDGVARWCGGRVVGDGITGHPYSIEIDTLEGTMRGDLGDWIIKGTQGEFYPVKPGIFAETYEPVAAAEAAG</sequence>
<organism evidence="2 3">
    <name type="scientific">Streptomyces flavovirens</name>
    <dbReference type="NCBI Taxonomy" id="52258"/>
    <lineage>
        <taxon>Bacteria</taxon>
        <taxon>Bacillati</taxon>
        <taxon>Actinomycetota</taxon>
        <taxon>Actinomycetes</taxon>
        <taxon>Kitasatosporales</taxon>
        <taxon>Streptomycetaceae</taxon>
        <taxon>Streptomyces</taxon>
    </lineage>
</organism>
<dbReference type="InterPro" id="IPR046053">
    <property type="entry name" value="DUF6011"/>
</dbReference>
<evidence type="ECO:0000313" key="2">
    <source>
        <dbReference type="EMBL" id="MFC4190372.1"/>
    </source>
</evidence>
<reference evidence="3" key="1">
    <citation type="journal article" date="2019" name="Int. J. Syst. Evol. Microbiol.">
        <title>The Global Catalogue of Microorganisms (GCM) 10K type strain sequencing project: providing services to taxonomists for standard genome sequencing and annotation.</title>
        <authorList>
            <consortium name="The Broad Institute Genomics Platform"/>
            <consortium name="The Broad Institute Genome Sequencing Center for Infectious Disease"/>
            <person name="Wu L."/>
            <person name="Ma J."/>
        </authorList>
    </citation>
    <scope>NUCLEOTIDE SEQUENCE [LARGE SCALE GENOMIC DNA]</scope>
    <source>
        <strain evidence="3">CCM 3243</strain>
    </source>
</reference>